<gene>
    <name evidence="1" type="ORF">X975_05902</name>
</gene>
<evidence type="ECO:0000313" key="2">
    <source>
        <dbReference type="Proteomes" id="UP000054359"/>
    </source>
</evidence>
<evidence type="ECO:0000313" key="1">
    <source>
        <dbReference type="EMBL" id="KFM57891.1"/>
    </source>
</evidence>
<organism evidence="1 2">
    <name type="scientific">Stegodyphus mimosarum</name>
    <name type="common">African social velvet spider</name>
    <dbReference type="NCBI Taxonomy" id="407821"/>
    <lineage>
        <taxon>Eukaryota</taxon>
        <taxon>Metazoa</taxon>
        <taxon>Ecdysozoa</taxon>
        <taxon>Arthropoda</taxon>
        <taxon>Chelicerata</taxon>
        <taxon>Arachnida</taxon>
        <taxon>Araneae</taxon>
        <taxon>Araneomorphae</taxon>
        <taxon>Entelegynae</taxon>
        <taxon>Eresoidea</taxon>
        <taxon>Eresidae</taxon>
        <taxon>Stegodyphus</taxon>
    </lineage>
</organism>
<proteinExistence type="predicted"/>
<reference evidence="1 2" key="1">
    <citation type="submission" date="2013-11" db="EMBL/GenBank/DDBJ databases">
        <title>Genome sequencing of Stegodyphus mimosarum.</title>
        <authorList>
            <person name="Bechsgaard J."/>
        </authorList>
    </citation>
    <scope>NUCLEOTIDE SEQUENCE [LARGE SCALE GENOMIC DNA]</scope>
</reference>
<accession>A0A087SYF2</accession>
<protein>
    <submittedName>
        <fullName evidence="1">Uncharacterized protein</fullName>
    </submittedName>
</protein>
<dbReference type="Proteomes" id="UP000054359">
    <property type="component" value="Unassembled WGS sequence"/>
</dbReference>
<dbReference type="EMBL" id="KK112529">
    <property type="protein sequence ID" value="KFM57891.1"/>
    <property type="molecule type" value="Genomic_DNA"/>
</dbReference>
<name>A0A087SYF2_STEMI</name>
<sequence>MGQIQYITCCNKFMMADFNGFGVWYCFSSVSDLHQSWTFPTKFSTSYLPAILALFLANKLDIFNYLERFLIYSCFQK</sequence>
<feature type="non-terminal residue" evidence="1">
    <location>
        <position position="77"/>
    </location>
</feature>
<keyword evidence="2" id="KW-1185">Reference proteome</keyword>
<dbReference type="AlphaFoldDB" id="A0A087SYF2"/>